<dbReference type="PANTHER" id="PTHR11384:SF59">
    <property type="entry name" value="LYSOSOMAL COBALAMIN TRANSPORTER ABCD4"/>
    <property type="match status" value="1"/>
</dbReference>
<keyword evidence="12" id="KW-1185">Reference proteome</keyword>
<evidence type="ECO:0000256" key="1">
    <source>
        <dbReference type="ARBA" id="ARBA00004651"/>
    </source>
</evidence>
<dbReference type="SMART" id="SM00382">
    <property type="entry name" value="AAA"/>
    <property type="match status" value="1"/>
</dbReference>
<keyword evidence="5" id="KW-0067">ATP-binding</keyword>
<sequence length="595" mass="66715">MSKENSKNSWKKTFVLITDYFLNSDERLKAWLLLIGAILCVIALVAIMAALSWWSAGFWAVLTAKALTPFLISMAQFTLLLTTYVGAYVLKNYLIGKLSVIWRNWLTKKMLIDLFGSENNYLELRRFSPEIDNIAQRIQEDIKTIVDFSLSLATDFLQSVLSFGTFVGTLWVVGGALTVAILGLNIIIPGYLVWVALLVAITATIVTHFIGKSLPEVNKMAEQAEADFRQDLTQLCGEAENIAEEHAEIYYQTSIGNKIEAIKKTSNQKLNSEAKLTSFQSFYLQLAGILPNILAAPLYFTGLIDLAQLMQIGMSFTEVNMSLSWFVTAYENLSTNQASIERIIELQDAFKEGGLATNPKAISRKLRSKETIKIKNLDILAPQASSSEYIIRNLNLKLEPGVHVMLQAESGMGKSTLFKVIAGVWKYGNGKVSIPEGKSFYFLPQRPTLPCDSLRAVLAYPEPADTYDDLQYISVLEKVKMDKFIPQLDKICPWATQLSGGEQQRIAIARVLLKQPDWLFLDEATSSLDEENENLIYQLLKELLSKTTIVSIGHRSTIAPHHTKTLFFKPIEERGVEIQERFSRSEAYQSLTVGV</sequence>
<dbReference type="CDD" id="cd03223">
    <property type="entry name" value="ABCD_peroxisomal_ALDP"/>
    <property type="match status" value="1"/>
</dbReference>
<feature type="transmembrane region" description="Helical" evidence="8">
    <location>
        <begin position="66"/>
        <end position="90"/>
    </location>
</feature>
<dbReference type="InterPro" id="IPR017871">
    <property type="entry name" value="ABC_transporter-like_CS"/>
</dbReference>
<dbReference type="InterPro" id="IPR011527">
    <property type="entry name" value="ABC1_TM_dom"/>
</dbReference>
<keyword evidence="3 8" id="KW-0812">Transmembrane</keyword>
<evidence type="ECO:0000256" key="6">
    <source>
        <dbReference type="ARBA" id="ARBA00022989"/>
    </source>
</evidence>
<dbReference type="GO" id="GO:0016887">
    <property type="term" value="F:ATP hydrolysis activity"/>
    <property type="evidence" value="ECO:0007669"/>
    <property type="project" value="InterPro"/>
</dbReference>
<dbReference type="InterPro" id="IPR036640">
    <property type="entry name" value="ABC1_TM_sf"/>
</dbReference>
<evidence type="ECO:0000259" key="9">
    <source>
        <dbReference type="PROSITE" id="PS50893"/>
    </source>
</evidence>
<feature type="transmembrane region" description="Helical" evidence="8">
    <location>
        <begin position="191"/>
        <end position="210"/>
    </location>
</feature>
<keyword evidence="4" id="KW-0547">Nucleotide-binding</keyword>
<dbReference type="Proteomes" id="UP000054725">
    <property type="component" value="Unassembled WGS sequence"/>
</dbReference>
<dbReference type="GO" id="GO:0140359">
    <property type="term" value="F:ABC-type transporter activity"/>
    <property type="evidence" value="ECO:0007669"/>
    <property type="project" value="InterPro"/>
</dbReference>
<dbReference type="GO" id="GO:0005524">
    <property type="term" value="F:ATP binding"/>
    <property type="evidence" value="ECO:0007669"/>
    <property type="project" value="UniProtKB-KW"/>
</dbReference>
<dbReference type="InterPro" id="IPR027417">
    <property type="entry name" value="P-loop_NTPase"/>
</dbReference>
<evidence type="ECO:0000256" key="8">
    <source>
        <dbReference type="SAM" id="Phobius"/>
    </source>
</evidence>
<dbReference type="Pfam" id="PF06472">
    <property type="entry name" value="ABC_membrane_2"/>
    <property type="match status" value="1"/>
</dbReference>
<protein>
    <submittedName>
        <fullName evidence="11">ABC transporter</fullName>
    </submittedName>
</protein>
<keyword evidence="2" id="KW-0813">Transport</keyword>
<evidence type="ECO:0000256" key="2">
    <source>
        <dbReference type="ARBA" id="ARBA00022448"/>
    </source>
</evidence>
<dbReference type="OrthoDB" id="9810134at2"/>
<dbReference type="InterPro" id="IPR050835">
    <property type="entry name" value="ABC_transporter_sub-D"/>
</dbReference>
<dbReference type="SUPFAM" id="SSF90123">
    <property type="entry name" value="ABC transporter transmembrane region"/>
    <property type="match status" value="1"/>
</dbReference>
<feature type="transmembrane region" description="Helical" evidence="8">
    <location>
        <begin position="160"/>
        <end position="184"/>
    </location>
</feature>
<reference evidence="11 12" key="1">
    <citation type="submission" date="2015-11" db="EMBL/GenBank/DDBJ databases">
        <title>Genomic analysis of 38 Legionella species identifies large and diverse effector repertoires.</title>
        <authorList>
            <person name="Burstein D."/>
            <person name="Amaro F."/>
            <person name="Zusman T."/>
            <person name="Lifshitz Z."/>
            <person name="Cohen O."/>
            <person name="Gilbert J.A."/>
            <person name="Pupko T."/>
            <person name="Shuman H.A."/>
            <person name="Segal G."/>
        </authorList>
    </citation>
    <scope>NUCLEOTIDE SEQUENCE [LARGE SCALE GENOMIC DNA]</scope>
    <source>
        <strain evidence="11 12">ATCC 49506</strain>
    </source>
</reference>
<dbReference type="AlphaFoldDB" id="A0A0W0WUI2"/>
<gene>
    <name evidence="11" type="ORF">Lnau_0940</name>
</gene>
<dbReference type="GO" id="GO:0005886">
    <property type="term" value="C:plasma membrane"/>
    <property type="evidence" value="ECO:0007669"/>
    <property type="project" value="UniProtKB-SubCell"/>
</dbReference>
<evidence type="ECO:0000256" key="7">
    <source>
        <dbReference type="ARBA" id="ARBA00023136"/>
    </source>
</evidence>
<organism evidence="11 12">
    <name type="scientific">Legionella nautarum</name>
    <dbReference type="NCBI Taxonomy" id="45070"/>
    <lineage>
        <taxon>Bacteria</taxon>
        <taxon>Pseudomonadati</taxon>
        <taxon>Pseudomonadota</taxon>
        <taxon>Gammaproteobacteria</taxon>
        <taxon>Legionellales</taxon>
        <taxon>Legionellaceae</taxon>
        <taxon>Legionella</taxon>
    </lineage>
</organism>
<evidence type="ECO:0000313" key="12">
    <source>
        <dbReference type="Proteomes" id="UP000054725"/>
    </source>
</evidence>
<keyword evidence="7 8" id="KW-0472">Membrane</keyword>
<dbReference type="Gene3D" id="1.20.1560.10">
    <property type="entry name" value="ABC transporter type 1, transmembrane domain"/>
    <property type="match status" value="1"/>
</dbReference>
<dbReference type="SUPFAM" id="SSF52540">
    <property type="entry name" value="P-loop containing nucleoside triphosphate hydrolases"/>
    <property type="match status" value="1"/>
</dbReference>
<dbReference type="InterPro" id="IPR003439">
    <property type="entry name" value="ABC_transporter-like_ATP-bd"/>
</dbReference>
<accession>A0A0W0WUI2</accession>
<evidence type="ECO:0000256" key="4">
    <source>
        <dbReference type="ARBA" id="ARBA00022741"/>
    </source>
</evidence>
<feature type="domain" description="ABC transmembrane type-1" evidence="10">
    <location>
        <begin position="35"/>
        <end position="335"/>
    </location>
</feature>
<feature type="transmembrane region" description="Helical" evidence="8">
    <location>
        <begin position="30"/>
        <end position="54"/>
    </location>
</feature>
<dbReference type="RefSeq" id="WP_058503987.1">
    <property type="nucleotide sequence ID" value="NZ_CAAAIF010000001.1"/>
</dbReference>
<dbReference type="PANTHER" id="PTHR11384">
    <property type="entry name" value="ATP-BINDING CASSETTE, SUB-FAMILY D MEMBER"/>
    <property type="match status" value="1"/>
</dbReference>
<dbReference type="STRING" id="45070.Lnau_0940"/>
<evidence type="ECO:0000259" key="10">
    <source>
        <dbReference type="PROSITE" id="PS50929"/>
    </source>
</evidence>
<name>A0A0W0WUI2_9GAMM</name>
<dbReference type="PROSITE" id="PS50929">
    <property type="entry name" value="ABC_TM1F"/>
    <property type="match status" value="1"/>
</dbReference>
<feature type="transmembrane region" description="Helical" evidence="8">
    <location>
        <begin position="282"/>
        <end position="304"/>
    </location>
</feature>
<dbReference type="Pfam" id="PF00005">
    <property type="entry name" value="ABC_tran"/>
    <property type="match status" value="1"/>
</dbReference>
<dbReference type="PATRIC" id="fig|45070.6.peg.996"/>
<dbReference type="InterPro" id="IPR003593">
    <property type="entry name" value="AAA+_ATPase"/>
</dbReference>
<feature type="domain" description="ABC transporter" evidence="9">
    <location>
        <begin position="374"/>
        <end position="595"/>
    </location>
</feature>
<evidence type="ECO:0000313" key="11">
    <source>
        <dbReference type="EMBL" id="KTD35956.1"/>
    </source>
</evidence>
<keyword evidence="6 8" id="KW-1133">Transmembrane helix</keyword>
<dbReference type="Gene3D" id="3.40.50.300">
    <property type="entry name" value="P-loop containing nucleotide triphosphate hydrolases"/>
    <property type="match status" value="1"/>
</dbReference>
<dbReference type="PROSITE" id="PS50893">
    <property type="entry name" value="ABC_TRANSPORTER_2"/>
    <property type="match status" value="1"/>
</dbReference>
<evidence type="ECO:0000256" key="5">
    <source>
        <dbReference type="ARBA" id="ARBA00022840"/>
    </source>
</evidence>
<evidence type="ECO:0000256" key="3">
    <source>
        <dbReference type="ARBA" id="ARBA00022692"/>
    </source>
</evidence>
<dbReference type="EMBL" id="LNYO01000013">
    <property type="protein sequence ID" value="KTD35956.1"/>
    <property type="molecule type" value="Genomic_DNA"/>
</dbReference>
<comment type="subcellular location">
    <subcellularLocation>
        <location evidence="1">Cell membrane</location>
        <topology evidence="1">Multi-pass membrane protein</topology>
    </subcellularLocation>
</comment>
<comment type="caution">
    <text evidence="11">The sequence shown here is derived from an EMBL/GenBank/DDBJ whole genome shotgun (WGS) entry which is preliminary data.</text>
</comment>
<proteinExistence type="predicted"/>
<dbReference type="PROSITE" id="PS00211">
    <property type="entry name" value="ABC_TRANSPORTER_1"/>
    <property type="match status" value="1"/>
</dbReference>